<dbReference type="EMBL" id="BT083706">
    <property type="protein sequence ID" value="ACR34059.1"/>
    <property type="molecule type" value="mRNA"/>
</dbReference>
<protein>
    <submittedName>
        <fullName evidence="2">Uncharacterized protein</fullName>
    </submittedName>
</protein>
<reference evidence="2" key="2">
    <citation type="submission" date="2012-06" db="EMBL/GenBank/DDBJ databases">
        <authorList>
            <person name="Yu Y."/>
            <person name="Currie J."/>
            <person name="Lomeli R."/>
            <person name="Angelova A."/>
            <person name="Collura K."/>
            <person name="Wissotski M."/>
            <person name="Campos D."/>
            <person name="Kudrna D."/>
            <person name="Golser W."/>
            <person name="Ashely E."/>
            <person name="Descour A."/>
            <person name="Fernandes J."/>
            <person name="Soderlund C."/>
            <person name="Walbot V."/>
        </authorList>
    </citation>
    <scope>NUCLEOTIDE SEQUENCE</scope>
    <source>
        <strain evidence="2">B73</strain>
    </source>
</reference>
<sequence>MIWLPLYYSSSSPAALRGHNSSHHTQGPSDHQRVRACHTPWVISLSPCHSSTSPVSAPQGRTRLK</sequence>
<feature type="region of interest" description="Disordered" evidence="1">
    <location>
        <begin position="11"/>
        <end position="33"/>
    </location>
</feature>
<reference evidence="2" key="1">
    <citation type="journal article" date="2009" name="PLoS Genet.">
        <title>Sequencing, mapping, and analysis of 27,455 maize full-length cDNAs.</title>
        <authorList>
            <person name="Soderlund C."/>
            <person name="Descour A."/>
            <person name="Kudrna D."/>
            <person name="Bomhoff M."/>
            <person name="Boyd L."/>
            <person name="Currie J."/>
            <person name="Angelova A."/>
            <person name="Collura K."/>
            <person name="Wissotski M."/>
            <person name="Ashley E."/>
            <person name="Morrow D."/>
            <person name="Fernandes J."/>
            <person name="Walbot V."/>
            <person name="Yu Y."/>
        </authorList>
    </citation>
    <scope>NUCLEOTIDE SEQUENCE</scope>
    <source>
        <strain evidence="2">B73</strain>
    </source>
</reference>
<accession>C4IYQ9</accession>
<dbReference type="AlphaFoldDB" id="C4IYQ9"/>
<organism evidence="2">
    <name type="scientific">Zea mays</name>
    <name type="common">Maize</name>
    <dbReference type="NCBI Taxonomy" id="4577"/>
    <lineage>
        <taxon>Eukaryota</taxon>
        <taxon>Viridiplantae</taxon>
        <taxon>Streptophyta</taxon>
        <taxon>Embryophyta</taxon>
        <taxon>Tracheophyta</taxon>
        <taxon>Spermatophyta</taxon>
        <taxon>Magnoliopsida</taxon>
        <taxon>Liliopsida</taxon>
        <taxon>Poales</taxon>
        <taxon>Poaceae</taxon>
        <taxon>PACMAD clade</taxon>
        <taxon>Panicoideae</taxon>
        <taxon>Andropogonodae</taxon>
        <taxon>Andropogoneae</taxon>
        <taxon>Tripsacinae</taxon>
        <taxon>Zea</taxon>
    </lineage>
</organism>
<name>C4IYQ9_MAIZE</name>
<evidence type="ECO:0000256" key="1">
    <source>
        <dbReference type="SAM" id="MobiDB-lite"/>
    </source>
</evidence>
<feature type="region of interest" description="Disordered" evidence="1">
    <location>
        <begin position="46"/>
        <end position="65"/>
    </location>
</feature>
<feature type="compositionally biased region" description="Polar residues" evidence="1">
    <location>
        <begin position="47"/>
        <end position="56"/>
    </location>
</feature>
<evidence type="ECO:0000313" key="2">
    <source>
        <dbReference type="EMBL" id="ACR34059.1"/>
    </source>
</evidence>
<proteinExistence type="evidence at transcript level"/>